<dbReference type="PANTHER" id="PTHR36840:SF1">
    <property type="entry name" value="BLL5714 PROTEIN"/>
    <property type="match status" value="1"/>
</dbReference>
<protein>
    <submittedName>
        <fullName evidence="2">Low temperature requirement protein A</fullName>
    </submittedName>
</protein>
<feature type="transmembrane region" description="Helical" evidence="1">
    <location>
        <begin position="12"/>
        <end position="32"/>
    </location>
</feature>
<dbReference type="AlphaFoldDB" id="A0A6M1T7E0"/>
<gene>
    <name evidence="2" type="ORF">G3569_13020</name>
</gene>
<comment type="caution">
    <text evidence="2">The sequence shown here is derived from an EMBL/GenBank/DDBJ whole genome shotgun (WGS) entry which is preliminary data.</text>
</comment>
<evidence type="ECO:0000256" key="1">
    <source>
        <dbReference type="SAM" id="Phobius"/>
    </source>
</evidence>
<feature type="transmembrane region" description="Helical" evidence="1">
    <location>
        <begin position="353"/>
        <end position="371"/>
    </location>
</feature>
<proteinExistence type="predicted"/>
<keyword evidence="1" id="KW-1133">Transmembrane helix</keyword>
<feature type="transmembrane region" description="Helical" evidence="1">
    <location>
        <begin position="226"/>
        <end position="248"/>
    </location>
</feature>
<feature type="transmembrane region" description="Helical" evidence="1">
    <location>
        <begin position="77"/>
        <end position="96"/>
    </location>
</feature>
<evidence type="ECO:0000313" key="3">
    <source>
        <dbReference type="Proteomes" id="UP000479132"/>
    </source>
</evidence>
<feature type="transmembrane region" description="Helical" evidence="1">
    <location>
        <begin position="141"/>
        <end position="158"/>
    </location>
</feature>
<dbReference type="Pfam" id="PF06772">
    <property type="entry name" value="LtrA"/>
    <property type="match status" value="1"/>
</dbReference>
<accession>A0A6M1T7E0</accession>
<organism evidence="2 3">
    <name type="scientific">Fodinibius halophilus</name>
    <dbReference type="NCBI Taxonomy" id="1736908"/>
    <lineage>
        <taxon>Bacteria</taxon>
        <taxon>Pseudomonadati</taxon>
        <taxon>Balneolota</taxon>
        <taxon>Balneolia</taxon>
        <taxon>Balneolales</taxon>
        <taxon>Balneolaceae</taxon>
        <taxon>Fodinibius</taxon>
    </lineage>
</organism>
<dbReference type="EMBL" id="JAALLS010000018">
    <property type="protein sequence ID" value="NGP89275.1"/>
    <property type="molecule type" value="Genomic_DNA"/>
</dbReference>
<feature type="transmembrane region" description="Helical" evidence="1">
    <location>
        <begin position="301"/>
        <end position="321"/>
    </location>
</feature>
<sequence>MTPRDPNESHRQASFLELFFDLCFVVAIAQAAVQLHHALAEAHIISGIISFSMVFFAIWWAWMNFTWFASAYDNDDIPFRLATFVQIIGALVLAAGVQRGFADQNFNIIFIGYLIMRMGLASLWVRAALHDPERKTTNYRYAFGISAAMIGWGTMFALNYWPVWGFAAMALIELVIPVWAESANKTTWHPDHIAERYGLLIIIVLGESVLAATNAVQIAIDEQGAGFEALVLIIAGGLLTIFSMWWLYFSRSADRFLSTKPLVSFGWGYGHYFIFAAAAIVGAGIGVNIDHVTAHTALSDPAAAATITVPAALFLLTLWIFHLRPHQIGWYHGALFTGNAIIILLVSFSPWPILLTGLITVITVIMNGVICRREEQQLAIQTDV</sequence>
<evidence type="ECO:0000313" key="2">
    <source>
        <dbReference type="EMBL" id="NGP89275.1"/>
    </source>
</evidence>
<keyword evidence="1" id="KW-0812">Transmembrane</keyword>
<feature type="transmembrane region" description="Helical" evidence="1">
    <location>
        <begin position="108"/>
        <end position="129"/>
    </location>
</feature>
<keyword evidence="3" id="KW-1185">Reference proteome</keyword>
<feature type="transmembrane region" description="Helical" evidence="1">
    <location>
        <begin position="44"/>
        <end position="65"/>
    </location>
</feature>
<name>A0A6M1T7E0_9BACT</name>
<dbReference type="Proteomes" id="UP000479132">
    <property type="component" value="Unassembled WGS sequence"/>
</dbReference>
<feature type="transmembrane region" description="Helical" evidence="1">
    <location>
        <begin position="328"/>
        <end position="347"/>
    </location>
</feature>
<keyword evidence="1" id="KW-0472">Membrane</keyword>
<dbReference type="PANTHER" id="PTHR36840">
    <property type="entry name" value="BLL5714 PROTEIN"/>
    <property type="match status" value="1"/>
</dbReference>
<feature type="transmembrane region" description="Helical" evidence="1">
    <location>
        <begin position="200"/>
        <end position="220"/>
    </location>
</feature>
<reference evidence="2 3" key="1">
    <citation type="submission" date="2020-02" db="EMBL/GenBank/DDBJ databases">
        <title>Aliifodinibius halophilus 2W32, complete genome.</title>
        <authorList>
            <person name="Li Y."/>
            <person name="Wu S."/>
        </authorList>
    </citation>
    <scope>NUCLEOTIDE SEQUENCE [LARGE SCALE GENOMIC DNA]</scope>
    <source>
        <strain evidence="2 3">2W32</strain>
    </source>
</reference>
<feature type="transmembrane region" description="Helical" evidence="1">
    <location>
        <begin position="269"/>
        <end position="289"/>
    </location>
</feature>
<dbReference type="InterPro" id="IPR010640">
    <property type="entry name" value="Low_temperature_requirement_A"/>
</dbReference>
<feature type="transmembrane region" description="Helical" evidence="1">
    <location>
        <begin position="164"/>
        <end position="180"/>
    </location>
</feature>